<dbReference type="EMBL" id="AFWV01000012">
    <property type="protein sequence ID" value="EGV17136.1"/>
    <property type="molecule type" value="Genomic_DNA"/>
</dbReference>
<evidence type="ECO:0000313" key="2">
    <source>
        <dbReference type="EMBL" id="EGV17136.1"/>
    </source>
</evidence>
<keyword evidence="3" id="KW-1185">Reference proteome</keyword>
<keyword evidence="1" id="KW-0812">Transmembrane</keyword>
<name>F9UF99_9GAMM</name>
<proteinExistence type="predicted"/>
<evidence type="ECO:0000256" key="1">
    <source>
        <dbReference type="SAM" id="Phobius"/>
    </source>
</evidence>
<reference evidence="2 3" key="1">
    <citation type="submission" date="2011-06" db="EMBL/GenBank/DDBJ databases">
        <title>The draft genome of Thiocapsa marina 5811.</title>
        <authorList>
            <consortium name="US DOE Joint Genome Institute (JGI-PGF)"/>
            <person name="Lucas S."/>
            <person name="Han J."/>
            <person name="Cheng J.-F."/>
            <person name="Goodwin L."/>
            <person name="Pitluck S."/>
            <person name="Peters L."/>
            <person name="Land M.L."/>
            <person name="Hauser L."/>
            <person name="Vogl K."/>
            <person name="Liu Z."/>
            <person name="Imhoff J."/>
            <person name="Thiel V."/>
            <person name="Frigaard N.-U."/>
            <person name="Bryant D."/>
            <person name="Woyke T.J."/>
        </authorList>
    </citation>
    <scope>NUCLEOTIDE SEQUENCE [LARGE SCALE GENOMIC DNA]</scope>
    <source>
        <strain evidence="2 3">5811</strain>
    </source>
</reference>
<evidence type="ECO:0000313" key="3">
    <source>
        <dbReference type="Proteomes" id="UP000005459"/>
    </source>
</evidence>
<accession>F9UF99</accession>
<keyword evidence="1" id="KW-1133">Transmembrane helix</keyword>
<dbReference type="AlphaFoldDB" id="F9UF99"/>
<dbReference type="STRING" id="768671.ThimaDRAFT_3602"/>
<dbReference type="Proteomes" id="UP000005459">
    <property type="component" value="Unassembled WGS sequence"/>
</dbReference>
<feature type="transmembrane region" description="Helical" evidence="1">
    <location>
        <begin position="6"/>
        <end position="23"/>
    </location>
</feature>
<organism evidence="2 3">
    <name type="scientific">Thiocapsa marina 5811</name>
    <dbReference type="NCBI Taxonomy" id="768671"/>
    <lineage>
        <taxon>Bacteria</taxon>
        <taxon>Pseudomonadati</taxon>
        <taxon>Pseudomonadota</taxon>
        <taxon>Gammaproteobacteria</taxon>
        <taxon>Chromatiales</taxon>
        <taxon>Chromatiaceae</taxon>
        <taxon>Thiocapsa</taxon>
    </lineage>
</organism>
<keyword evidence="1" id="KW-0472">Membrane</keyword>
<gene>
    <name evidence="2" type="ORF">ThimaDRAFT_3602</name>
</gene>
<sequence length="34" mass="3535">MVVTPYGIAGVVALALPILLVGWRDLGFGVDQHG</sequence>
<protein>
    <submittedName>
        <fullName evidence="2">Uncharacterized protein</fullName>
    </submittedName>
</protein>